<dbReference type="InterPro" id="IPR027417">
    <property type="entry name" value="P-loop_NTPase"/>
</dbReference>
<dbReference type="SUPFAM" id="SSF52540">
    <property type="entry name" value="P-loop containing nucleoside triphosphate hydrolases"/>
    <property type="match status" value="1"/>
</dbReference>
<dbReference type="STRING" id="67267.GCA_000716675_00905"/>
<dbReference type="KEGG" id="salf:SMD44_00177"/>
<keyword evidence="1" id="KW-0808">Transferase</keyword>
<proteinExistence type="predicted"/>
<keyword evidence="2" id="KW-1185">Reference proteome</keyword>
<gene>
    <name evidence="1" type="ORF">SMD44_00177</name>
</gene>
<keyword evidence="1" id="KW-0418">Kinase</keyword>
<evidence type="ECO:0000313" key="2">
    <source>
        <dbReference type="Proteomes" id="UP000195880"/>
    </source>
</evidence>
<dbReference type="GO" id="GO:0016301">
    <property type="term" value="F:kinase activity"/>
    <property type="evidence" value="ECO:0007669"/>
    <property type="project" value="UniProtKB-KW"/>
</dbReference>
<organism evidence="1 2">
    <name type="scientific">Streptomyces alboflavus</name>
    <dbReference type="NCBI Taxonomy" id="67267"/>
    <lineage>
        <taxon>Bacteria</taxon>
        <taxon>Bacillati</taxon>
        <taxon>Actinomycetota</taxon>
        <taxon>Actinomycetes</taxon>
        <taxon>Kitasatosporales</taxon>
        <taxon>Streptomycetaceae</taxon>
        <taxon>Streptomyces</taxon>
    </lineage>
</organism>
<name>A0A1Z1W308_9ACTN</name>
<reference evidence="1 2" key="1">
    <citation type="submission" date="2017-05" db="EMBL/GenBank/DDBJ databases">
        <title>Streptomyces alboflavus Genome sequencing and assembly.</title>
        <authorList>
            <person name="Wang Y."/>
            <person name="Du B."/>
            <person name="Ding Y."/>
            <person name="Liu H."/>
            <person name="Hou Q."/>
            <person name="Liu K."/>
            <person name="Wang C."/>
            <person name="Yao L."/>
        </authorList>
    </citation>
    <scope>NUCLEOTIDE SEQUENCE [LARGE SCALE GENOMIC DNA]</scope>
    <source>
        <strain evidence="1 2">MDJK44</strain>
    </source>
</reference>
<evidence type="ECO:0000313" key="1">
    <source>
        <dbReference type="EMBL" id="ARX80779.1"/>
    </source>
</evidence>
<dbReference type="AlphaFoldDB" id="A0A1Z1W308"/>
<sequence>MTRSDPQRVGTEDTRLIVLRGSGASGKSSVASGLREQLGRNLVIVCLPVVRPAFDPS</sequence>
<accession>A0A1Z1W308</accession>
<protein>
    <submittedName>
        <fullName evidence="1">Kinase</fullName>
    </submittedName>
</protein>
<dbReference type="Proteomes" id="UP000195880">
    <property type="component" value="Chromosome"/>
</dbReference>
<dbReference type="EMBL" id="CP021748">
    <property type="protein sequence ID" value="ARX80779.1"/>
    <property type="molecule type" value="Genomic_DNA"/>
</dbReference>
<dbReference type="Gene3D" id="3.40.50.300">
    <property type="entry name" value="P-loop containing nucleotide triphosphate hydrolases"/>
    <property type="match status" value="1"/>
</dbReference>